<reference evidence="2" key="1">
    <citation type="submission" date="2020-06" db="EMBL/GenBank/DDBJ databases">
        <title>Draft genome of Bugula neritina, a colonial animal packing powerful symbionts and potential medicines.</title>
        <authorList>
            <person name="Rayko M."/>
        </authorList>
    </citation>
    <scope>NUCLEOTIDE SEQUENCE [LARGE SCALE GENOMIC DNA]</scope>
    <source>
        <strain evidence="2">Kwan_BN1</strain>
    </source>
</reference>
<proteinExistence type="predicted"/>
<keyword evidence="1" id="KW-1133">Transmembrane helix</keyword>
<evidence type="ECO:0000313" key="3">
    <source>
        <dbReference type="Proteomes" id="UP000593567"/>
    </source>
</evidence>
<dbReference type="EMBL" id="VXIV02000167">
    <property type="protein sequence ID" value="KAF6040185.1"/>
    <property type="molecule type" value="Genomic_DNA"/>
</dbReference>
<organism evidence="2 3">
    <name type="scientific">Bugula neritina</name>
    <name type="common">Brown bryozoan</name>
    <name type="synonym">Sertularia neritina</name>
    <dbReference type="NCBI Taxonomy" id="10212"/>
    <lineage>
        <taxon>Eukaryota</taxon>
        <taxon>Metazoa</taxon>
        <taxon>Spiralia</taxon>
        <taxon>Lophotrochozoa</taxon>
        <taxon>Bryozoa</taxon>
        <taxon>Gymnolaemata</taxon>
        <taxon>Cheilostomatida</taxon>
        <taxon>Flustrina</taxon>
        <taxon>Buguloidea</taxon>
        <taxon>Bugulidae</taxon>
        <taxon>Bugula</taxon>
    </lineage>
</organism>
<feature type="transmembrane region" description="Helical" evidence="1">
    <location>
        <begin position="20"/>
        <end position="44"/>
    </location>
</feature>
<dbReference type="AlphaFoldDB" id="A0A7J7KQ23"/>
<name>A0A7J7KQ23_BUGNE</name>
<dbReference type="Proteomes" id="UP000593567">
    <property type="component" value="Unassembled WGS sequence"/>
</dbReference>
<accession>A0A7J7KQ23</accession>
<evidence type="ECO:0000313" key="2">
    <source>
        <dbReference type="EMBL" id="KAF6040185.1"/>
    </source>
</evidence>
<keyword evidence="1" id="KW-0812">Transmembrane</keyword>
<evidence type="ECO:0000256" key="1">
    <source>
        <dbReference type="SAM" id="Phobius"/>
    </source>
</evidence>
<keyword evidence="3" id="KW-1185">Reference proteome</keyword>
<sequence>MVFVGYYDSSNVDPQTARVVIAVWLGTPFAIAFIAIVILLSTFLRRKLQGNSHGSKDDIREHLVEVHVSSTSIMAEEMNSNLSTSSYSLDIYTPKLSSIDSKSPSISQTSCMTHSMSELSNAGPQPLTQNVTSAVQHHSSSLSSLDIYSIALPQKVSST</sequence>
<gene>
    <name evidence="2" type="ORF">EB796_001511</name>
</gene>
<keyword evidence="1" id="KW-0472">Membrane</keyword>
<comment type="caution">
    <text evidence="2">The sequence shown here is derived from an EMBL/GenBank/DDBJ whole genome shotgun (WGS) entry which is preliminary data.</text>
</comment>
<protein>
    <submittedName>
        <fullName evidence="2">Uncharacterized protein</fullName>
    </submittedName>
</protein>